<feature type="compositionally biased region" description="Low complexity" evidence="2">
    <location>
        <begin position="369"/>
        <end position="379"/>
    </location>
</feature>
<dbReference type="Gene3D" id="2.40.50.100">
    <property type="match status" value="1"/>
</dbReference>
<dbReference type="Gene3D" id="2.40.420.20">
    <property type="match status" value="1"/>
</dbReference>
<organism evidence="5 6">
    <name type="scientific">Photobacterium sanctipauli</name>
    <dbReference type="NCBI Taxonomy" id="1342794"/>
    <lineage>
        <taxon>Bacteria</taxon>
        <taxon>Pseudomonadati</taxon>
        <taxon>Pseudomonadota</taxon>
        <taxon>Gammaproteobacteria</taxon>
        <taxon>Vibrionales</taxon>
        <taxon>Vibrionaceae</taxon>
        <taxon>Photobacterium</taxon>
    </lineage>
</organism>
<dbReference type="SUPFAM" id="SSF111369">
    <property type="entry name" value="HlyD-like secretion proteins"/>
    <property type="match status" value="1"/>
</dbReference>
<dbReference type="EMBL" id="PYMA01000016">
    <property type="protein sequence ID" value="PSW16971.1"/>
    <property type="molecule type" value="Genomic_DNA"/>
</dbReference>
<dbReference type="PANTHER" id="PTHR30469:SF11">
    <property type="entry name" value="BLL4320 PROTEIN"/>
    <property type="match status" value="1"/>
</dbReference>
<dbReference type="NCBIfam" id="TIGR01730">
    <property type="entry name" value="RND_mfp"/>
    <property type="match status" value="1"/>
</dbReference>
<evidence type="ECO:0000259" key="4">
    <source>
        <dbReference type="Pfam" id="PF25917"/>
    </source>
</evidence>
<gene>
    <name evidence="5" type="ORF">C9I98_20180</name>
</gene>
<proteinExistence type="inferred from homology"/>
<dbReference type="PANTHER" id="PTHR30469">
    <property type="entry name" value="MULTIDRUG RESISTANCE PROTEIN MDTA"/>
    <property type="match status" value="1"/>
</dbReference>
<reference evidence="5 6" key="1">
    <citation type="submission" date="2018-01" db="EMBL/GenBank/DDBJ databases">
        <title>Whole genome sequencing of Histamine producing bacteria.</title>
        <authorList>
            <person name="Butler K."/>
        </authorList>
    </citation>
    <scope>NUCLEOTIDE SEQUENCE [LARGE SCALE GENOMIC DNA]</scope>
    <source>
        <strain evidence="5 6">DSM 100436</strain>
    </source>
</reference>
<feature type="region of interest" description="Disordered" evidence="2">
    <location>
        <begin position="359"/>
        <end position="379"/>
    </location>
</feature>
<keyword evidence="6" id="KW-1185">Reference proteome</keyword>
<evidence type="ECO:0000259" key="3">
    <source>
        <dbReference type="Pfam" id="PF25876"/>
    </source>
</evidence>
<comment type="caution">
    <text evidence="5">The sequence shown here is derived from an EMBL/GenBank/DDBJ whole genome shotgun (WGS) entry which is preliminary data.</text>
</comment>
<dbReference type="Gene3D" id="1.10.287.470">
    <property type="entry name" value="Helix hairpin bin"/>
    <property type="match status" value="1"/>
</dbReference>
<dbReference type="InterPro" id="IPR058624">
    <property type="entry name" value="MdtA-like_HH"/>
</dbReference>
<evidence type="ECO:0000256" key="2">
    <source>
        <dbReference type="SAM" id="MobiDB-lite"/>
    </source>
</evidence>
<feature type="domain" description="Multidrug resistance protein MdtA-like barrel-sandwich hybrid" evidence="4">
    <location>
        <begin position="62"/>
        <end position="185"/>
    </location>
</feature>
<feature type="domain" description="Multidrug resistance protein MdtA-like alpha-helical hairpin" evidence="3">
    <location>
        <begin position="102"/>
        <end position="155"/>
    </location>
</feature>
<comment type="similarity">
    <text evidence="1">Belongs to the membrane fusion protein (MFP) (TC 8.A.1) family.</text>
</comment>
<sequence>MATGLVSLIGGLTYYKYSEIKTAIEFAESFPEHYEVVEPTVVEATQHIPVVSVLGTALSPEQTELYSELSGKVTKVAFLSGESVAKGQLIFQVDISEELARVKSAKAREKHARSVYMRAKKLLGTKAISQEKHDQAYADLIVIQSEIDVLNTTIDKKTVTAPFDGVVGMHNLKQGDFVTANQMLASFVGVTDTMWVEFSVPQFYPEMFVGDDVAVRNIDALGLSRYQTAKIIARDTQIASNTRSLRYRAKVSREKVEYTPNTPMEVNIPVSANQTVFKVPLASVNQDLYGDYVVQLIEQDDQPGAYRAQRLPVEVIAEREGYRFLSQGVTGGELIAAAGSFKLYDGLLVRTRAKQPGQYKLEQNEQEQAESSAIALAGE</sequence>
<dbReference type="Pfam" id="PF25917">
    <property type="entry name" value="BSH_RND"/>
    <property type="match status" value="1"/>
</dbReference>
<accession>A0A2T3NN85</accession>
<dbReference type="Proteomes" id="UP000241771">
    <property type="component" value="Unassembled WGS sequence"/>
</dbReference>
<dbReference type="AlphaFoldDB" id="A0A2T3NN85"/>
<evidence type="ECO:0000256" key="1">
    <source>
        <dbReference type="ARBA" id="ARBA00009477"/>
    </source>
</evidence>
<dbReference type="Gene3D" id="2.40.30.170">
    <property type="match status" value="1"/>
</dbReference>
<evidence type="ECO:0000313" key="6">
    <source>
        <dbReference type="Proteomes" id="UP000241771"/>
    </source>
</evidence>
<protein>
    <submittedName>
        <fullName evidence="5">Efflux RND transporter periplasmic adaptor subunit</fullName>
    </submittedName>
</protein>
<dbReference type="InterPro" id="IPR006143">
    <property type="entry name" value="RND_pump_MFP"/>
</dbReference>
<evidence type="ECO:0000313" key="5">
    <source>
        <dbReference type="EMBL" id="PSW16971.1"/>
    </source>
</evidence>
<dbReference type="GO" id="GO:1990281">
    <property type="term" value="C:efflux pump complex"/>
    <property type="evidence" value="ECO:0007669"/>
    <property type="project" value="TreeGrafter"/>
</dbReference>
<dbReference type="InterPro" id="IPR058625">
    <property type="entry name" value="MdtA-like_BSH"/>
</dbReference>
<name>A0A2T3NN85_9GAMM</name>
<dbReference type="GO" id="GO:0015562">
    <property type="term" value="F:efflux transmembrane transporter activity"/>
    <property type="evidence" value="ECO:0007669"/>
    <property type="project" value="TreeGrafter"/>
</dbReference>
<dbReference type="Pfam" id="PF25876">
    <property type="entry name" value="HH_MFP_RND"/>
    <property type="match status" value="1"/>
</dbReference>